<comment type="caution">
    <text evidence="3">The sequence shown here is derived from an EMBL/GenBank/DDBJ whole genome shotgun (WGS) entry which is preliminary data.</text>
</comment>
<dbReference type="STRING" id="92696.A0A4R0RVW3"/>
<proteinExistence type="inferred from homology"/>
<dbReference type="EMBL" id="RWJN01000030">
    <property type="protein sequence ID" value="TCD69949.1"/>
    <property type="molecule type" value="Genomic_DNA"/>
</dbReference>
<evidence type="ECO:0000256" key="2">
    <source>
        <dbReference type="ARBA" id="ARBA00043974"/>
    </source>
</evidence>
<reference evidence="3 4" key="1">
    <citation type="submission" date="2018-11" db="EMBL/GenBank/DDBJ databases">
        <title>Genome assembly of Steccherinum ochraceum LE-BIN_3174, the white-rot fungus of the Steccherinaceae family (The Residual Polyporoid clade, Polyporales, Basidiomycota).</title>
        <authorList>
            <person name="Fedorova T.V."/>
            <person name="Glazunova O.A."/>
            <person name="Landesman E.O."/>
            <person name="Moiseenko K.V."/>
            <person name="Psurtseva N.V."/>
            <person name="Savinova O.S."/>
            <person name="Shakhova N.V."/>
            <person name="Tyazhelova T.V."/>
            <person name="Vasina D.V."/>
        </authorList>
    </citation>
    <scope>NUCLEOTIDE SEQUENCE [LARGE SCALE GENOMIC DNA]</scope>
    <source>
        <strain evidence="3 4">LE-BIN_3174</strain>
    </source>
</reference>
<comment type="similarity">
    <text evidence="2">Belongs to the POMP/UMP1 family.</text>
</comment>
<dbReference type="GO" id="GO:0043248">
    <property type="term" value="P:proteasome assembly"/>
    <property type="evidence" value="ECO:0007669"/>
    <property type="project" value="InterPro"/>
</dbReference>
<dbReference type="InterPro" id="IPR008012">
    <property type="entry name" value="Ump1"/>
</dbReference>
<dbReference type="PANTHER" id="PTHR12828">
    <property type="entry name" value="PROTEASOME MATURATION PROTEIN UMP1"/>
    <property type="match status" value="1"/>
</dbReference>
<evidence type="ECO:0000256" key="1">
    <source>
        <dbReference type="ARBA" id="ARBA00023186"/>
    </source>
</evidence>
<sequence>MDPSLRLVPATGPKAAALQDTSSNFGLHDTLRYGPRSIAAEVQTTSTVKERLENWEETQDNLKLTMLRNVYGLHAPVRMLLERKSVAMNAHMPAFSTSNVHLDVLMGRDETLDTVDFMMPNGTLRQPLDIHAEMERKLRM</sequence>
<dbReference type="Proteomes" id="UP000292702">
    <property type="component" value="Unassembled WGS sequence"/>
</dbReference>
<dbReference type="OrthoDB" id="15001at2759"/>
<dbReference type="Pfam" id="PF05348">
    <property type="entry name" value="UMP1"/>
    <property type="match status" value="1"/>
</dbReference>
<gene>
    <name evidence="3" type="ORF">EIP91_005538</name>
</gene>
<dbReference type="AlphaFoldDB" id="A0A4R0RVW3"/>
<accession>A0A4R0RVW3</accession>
<dbReference type="GO" id="GO:0005737">
    <property type="term" value="C:cytoplasm"/>
    <property type="evidence" value="ECO:0007669"/>
    <property type="project" value="TreeGrafter"/>
</dbReference>
<evidence type="ECO:0008006" key="5">
    <source>
        <dbReference type="Google" id="ProtNLM"/>
    </source>
</evidence>
<evidence type="ECO:0000313" key="4">
    <source>
        <dbReference type="Proteomes" id="UP000292702"/>
    </source>
</evidence>
<dbReference type="GO" id="GO:0005634">
    <property type="term" value="C:nucleus"/>
    <property type="evidence" value="ECO:0007669"/>
    <property type="project" value="TreeGrafter"/>
</dbReference>
<dbReference type="PANTHER" id="PTHR12828:SF3">
    <property type="entry name" value="PROTEASOME MATURATION PROTEIN"/>
    <property type="match status" value="1"/>
</dbReference>
<keyword evidence="4" id="KW-1185">Reference proteome</keyword>
<evidence type="ECO:0000313" key="3">
    <source>
        <dbReference type="EMBL" id="TCD69949.1"/>
    </source>
</evidence>
<name>A0A4R0RVW3_9APHY</name>
<keyword evidence="1" id="KW-0143">Chaperone</keyword>
<organism evidence="3 4">
    <name type="scientific">Steccherinum ochraceum</name>
    <dbReference type="NCBI Taxonomy" id="92696"/>
    <lineage>
        <taxon>Eukaryota</taxon>
        <taxon>Fungi</taxon>
        <taxon>Dikarya</taxon>
        <taxon>Basidiomycota</taxon>
        <taxon>Agaricomycotina</taxon>
        <taxon>Agaricomycetes</taxon>
        <taxon>Polyporales</taxon>
        <taxon>Steccherinaceae</taxon>
        <taxon>Steccherinum</taxon>
    </lineage>
</organism>
<protein>
    <recommendedName>
        <fullName evidence="5">Proteasome maturation factor UMP1</fullName>
    </recommendedName>
</protein>